<keyword evidence="10" id="KW-1185">Reference proteome</keyword>
<comment type="catalytic activity">
    <reaction evidence="1">
        <text>ATP + protein L-histidine = ADP + protein N-phospho-L-histidine.</text>
        <dbReference type="EC" id="2.7.13.3"/>
    </reaction>
</comment>
<evidence type="ECO:0000256" key="3">
    <source>
        <dbReference type="ARBA" id="ARBA00022553"/>
    </source>
</evidence>
<evidence type="ECO:0000256" key="4">
    <source>
        <dbReference type="ARBA" id="ARBA00023012"/>
    </source>
</evidence>
<dbReference type="RefSeq" id="WP_144249906.1">
    <property type="nucleotide sequence ID" value="NZ_VLPK01000004.1"/>
</dbReference>
<accession>A0A556MFA7</accession>
<evidence type="ECO:0000256" key="2">
    <source>
        <dbReference type="ARBA" id="ARBA00012438"/>
    </source>
</evidence>
<dbReference type="AlphaFoldDB" id="A0A556MFA7"/>
<feature type="transmembrane region" description="Helical" evidence="6">
    <location>
        <begin position="53"/>
        <end position="72"/>
    </location>
</feature>
<gene>
    <name evidence="9" type="ORF">FO440_19110</name>
</gene>
<dbReference type="PRINTS" id="PR00344">
    <property type="entry name" value="BCTRLSENSOR"/>
</dbReference>
<dbReference type="SMART" id="SM00387">
    <property type="entry name" value="HATPase_c"/>
    <property type="match status" value="1"/>
</dbReference>
<dbReference type="InterPro" id="IPR004358">
    <property type="entry name" value="Sig_transdc_His_kin-like_C"/>
</dbReference>
<dbReference type="SMART" id="SM00448">
    <property type="entry name" value="REC"/>
    <property type="match status" value="1"/>
</dbReference>
<protein>
    <recommendedName>
        <fullName evidence="2">histidine kinase</fullName>
        <ecNumber evidence="2">2.7.13.3</ecNumber>
    </recommendedName>
</protein>
<dbReference type="SUPFAM" id="SSF52172">
    <property type="entry name" value="CheY-like"/>
    <property type="match status" value="1"/>
</dbReference>
<evidence type="ECO:0000259" key="7">
    <source>
        <dbReference type="PROSITE" id="PS50109"/>
    </source>
</evidence>
<dbReference type="SUPFAM" id="SSF55874">
    <property type="entry name" value="ATPase domain of HSP90 chaperone/DNA topoisomerase II/histidine kinase"/>
    <property type="match status" value="1"/>
</dbReference>
<comment type="caution">
    <text evidence="9">The sequence shown here is derived from an EMBL/GenBank/DDBJ whole genome shotgun (WGS) entry which is preliminary data.</text>
</comment>
<dbReference type="Pfam" id="PF00072">
    <property type="entry name" value="Response_reg"/>
    <property type="match status" value="1"/>
</dbReference>
<dbReference type="CDD" id="cd00082">
    <property type="entry name" value="HisKA"/>
    <property type="match status" value="1"/>
</dbReference>
<organism evidence="9 10">
    <name type="scientific">Mucilaginibacter corticis</name>
    <dbReference type="NCBI Taxonomy" id="2597670"/>
    <lineage>
        <taxon>Bacteria</taxon>
        <taxon>Pseudomonadati</taxon>
        <taxon>Bacteroidota</taxon>
        <taxon>Sphingobacteriia</taxon>
        <taxon>Sphingobacteriales</taxon>
        <taxon>Sphingobacteriaceae</taxon>
        <taxon>Mucilaginibacter</taxon>
    </lineage>
</organism>
<dbReference type="OrthoDB" id="9811889at2"/>
<feature type="transmembrane region" description="Helical" evidence="6">
    <location>
        <begin position="30"/>
        <end position="47"/>
    </location>
</feature>
<keyword evidence="6" id="KW-0812">Transmembrane</keyword>
<dbReference type="Pfam" id="PF00512">
    <property type="entry name" value="HisKA"/>
    <property type="match status" value="1"/>
</dbReference>
<dbReference type="CDD" id="cd17546">
    <property type="entry name" value="REC_hyHK_CKI1_RcsC-like"/>
    <property type="match status" value="1"/>
</dbReference>
<reference evidence="9 10" key="1">
    <citation type="submission" date="2019-07" db="EMBL/GenBank/DDBJ databases">
        <authorList>
            <person name="Huq M.A."/>
        </authorList>
    </citation>
    <scope>NUCLEOTIDE SEQUENCE [LARGE SCALE GENOMIC DNA]</scope>
    <source>
        <strain evidence="9 10">MAH-19</strain>
    </source>
</reference>
<dbReference type="FunFam" id="3.30.565.10:FF:000010">
    <property type="entry name" value="Sensor histidine kinase RcsC"/>
    <property type="match status" value="1"/>
</dbReference>
<dbReference type="PROSITE" id="PS50109">
    <property type="entry name" value="HIS_KIN"/>
    <property type="match status" value="1"/>
</dbReference>
<name>A0A556MFA7_9SPHI</name>
<dbReference type="SUPFAM" id="SSF47384">
    <property type="entry name" value="Homodimeric domain of signal transducing histidine kinase"/>
    <property type="match status" value="1"/>
</dbReference>
<dbReference type="PROSITE" id="PS50110">
    <property type="entry name" value="RESPONSE_REGULATORY"/>
    <property type="match status" value="1"/>
</dbReference>
<dbReference type="Proteomes" id="UP000318733">
    <property type="component" value="Unassembled WGS sequence"/>
</dbReference>
<proteinExistence type="predicted"/>
<dbReference type="InterPro" id="IPR011006">
    <property type="entry name" value="CheY-like_superfamily"/>
</dbReference>
<keyword evidence="4" id="KW-0902">Two-component regulatory system</keyword>
<feature type="transmembrane region" description="Helical" evidence="6">
    <location>
        <begin position="133"/>
        <end position="149"/>
    </location>
</feature>
<sequence>MNKKANFFNFSINKILSDDLSVLDNARLRLLYYGLALSFFTLLIILTNVVVKYQVILSITTGVMFVSSIVLFKYLTYRPRWTPIAHMVLIIATLVNFADIFVAIHNISIVTVEAVIMIMLFGFYMLGKKYGTLYTLLNVVPVSILLILKHTNGYLIPFKPESVDQSTNLIAMVASFVLIVFMHSYFYTAFIRTIKELEIGNKKQRGLAAEFELAVEKAERSSEAKSEFLSTMSHEIRTPLNAVIGMSNLLISGNPRPDQKENLEVLKFSAGNLLSIINDVLDFNKIESGKLVFEHIKFNLPELMQNICGGQVMSAKVKGILFKLDVDSTLSKKVLVGDPTRISQIVFNLVNNAIKFTADGTVTVKATCVEDRSDKVIVNFCVKDTGIGIEQSRLDVIFEPFIQESLSTTRRYGGTGLGLAIVNRLLELQGIKIKVSSVPGTGSEFSFNMEFPVSAEVVETPVASRLLDIDEFTESLSSIRMLIAEDNPVNVLLMQKLLSKWDLVPAIAENGECAVELVRENDFDIILMDLQMPIMNGFDAAKAIRKMDDPHKSNTPIIALTASALFDIRERVEESGMNDYVSKPFKPNELFEKIQQLVVHS</sequence>
<dbReference type="Gene3D" id="3.30.565.10">
    <property type="entry name" value="Histidine kinase-like ATPase, C-terminal domain"/>
    <property type="match status" value="1"/>
</dbReference>
<dbReference type="Pfam" id="PF02518">
    <property type="entry name" value="HATPase_c"/>
    <property type="match status" value="1"/>
</dbReference>
<evidence type="ECO:0000256" key="6">
    <source>
        <dbReference type="SAM" id="Phobius"/>
    </source>
</evidence>
<evidence type="ECO:0000256" key="5">
    <source>
        <dbReference type="PROSITE-ProRule" id="PRU00169"/>
    </source>
</evidence>
<dbReference type="InterPro" id="IPR036890">
    <property type="entry name" value="HATPase_C_sf"/>
</dbReference>
<feature type="domain" description="Histidine kinase" evidence="7">
    <location>
        <begin position="231"/>
        <end position="453"/>
    </location>
</feature>
<feature type="transmembrane region" description="Helical" evidence="6">
    <location>
        <begin position="169"/>
        <end position="187"/>
    </location>
</feature>
<evidence type="ECO:0000259" key="8">
    <source>
        <dbReference type="PROSITE" id="PS50110"/>
    </source>
</evidence>
<feature type="modified residue" description="4-aspartylphosphate" evidence="5">
    <location>
        <position position="529"/>
    </location>
</feature>
<dbReference type="GO" id="GO:0000155">
    <property type="term" value="F:phosphorelay sensor kinase activity"/>
    <property type="evidence" value="ECO:0007669"/>
    <property type="project" value="InterPro"/>
</dbReference>
<evidence type="ECO:0000313" key="10">
    <source>
        <dbReference type="Proteomes" id="UP000318733"/>
    </source>
</evidence>
<dbReference type="SMART" id="SM00388">
    <property type="entry name" value="HisKA"/>
    <property type="match status" value="1"/>
</dbReference>
<dbReference type="CDD" id="cd16922">
    <property type="entry name" value="HATPase_EvgS-ArcB-TorS-like"/>
    <property type="match status" value="1"/>
</dbReference>
<dbReference type="Gene3D" id="1.10.287.130">
    <property type="match status" value="1"/>
</dbReference>
<feature type="transmembrane region" description="Helical" evidence="6">
    <location>
        <begin position="84"/>
        <end position="101"/>
    </location>
</feature>
<keyword evidence="3 5" id="KW-0597">Phosphoprotein</keyword>
<dbReference type="InterPro" id="IPR005467">
    <property type="entry name" value="His_kinase_dom"/>
</dbReference>
<dbReference type="PANTHER" id="PTHR45339">
    <property type="entry name" value="HYBRID SIGNAL TRANSDUCTION HISTIDINE KINASE J"/>
    <property type="match status" value="1"/>
</dbReference>
<evidence type="ECO:0000313" key="9">
    <source>
        <dbReference type="EMBL" id="TSJ38624.1"/>
    </source>
</evidence>
<dbReference type="InterPro" id="IPR003594">
    <property type="entry name" value="HATPase_dom"/>
</dbReference>
<dbReference type="InterPro" id="IPR036097">
    <property type="entry name" value="HisK_dim/P_sf"/>
</dbReference>
<keyword evidence="6" id="KW-0472">Membrane</keyword>
<dbReference type="EC" id="2.7.13.3" evidence="2"/>
<dbReference type="PANTHER" id="PTHR45339:SF1">
    <property type="entry name" value="HYBRID SIGNAL TRANSDUCTION HISTIDINE KINASE J"/>
    <property type="match status" value="1"/>
</dbReference>
<dbReference type="InterPro" id="IPR003661">
    <property type="entry name" value="HisK_dim/P_dom"/>
</dbReference>
<keyword evidence="6" id="KW-1133">Transmembrane helix</keyword>
<dbReference type="EMBL" id="VLPK01000004">
    <property type="protein sequence ID" value="TSJ38624.1"/>
    <property type="molecule type" value="Genomic_DNA"/>
</dbReference>
<evidence type="ECO:0000256" key="1">
    <source>
        <dbReference type="ARBA" id="ARBA00000085"/>
    </source>
</evidence>
<feature type="domain" description="Response regulatory" evidence="8">
    <location>
        <begin position="480"/>
        <end position="598"/>
    </location>
</feature>
<dbReference type="InterPro" id="IPR001789">
    <property type="entry name" value="Sig_transdc_resp-reg_receiver"/>
</dbReference>
<feature type="transmembrane region" description="Helical" evidence="6">
    <location>
        <begin position="107"/>
        <end position="126"/>
    </location>
</feature>
<dbReference type="Gene3D" id="3.40.50.2300">
    <property type="match status" value="1"/>
</dbReference>